<gene>
    <name evidence="1" type="ORF">PVK06_009120</name>
</gene>
<dbReference type="EMBL" id="JARKNE010000003">
    <property type="protein sequence ID" value="KAK5840231.1"/>
    <property type="molecule type" value="Genomic_DNA"/>
</dbReference>
<organism evidence="1 2">
    <name type="scientific">Gossypium arboreum</name>
    <name type="common">Tree cotton</name>
    <name type="synonym">Gossypium nanking</name>
    <dbReference type="NCBI Taxonomy" id="29729"/>
    <lineage>
        <taxon>Eukaryota</taxon>
        <taxon>Viridiplantae</taxon>
        <taxon>Streptophyta</taxon>
        <taxon>Embryophyta</taxon>
        <taxon>Tracheophyta</taxon>
        <taxon>Spermatophyta</taxon>
        <taxon>Magnoliopsida</taxon>
        <taxon>eudicotyledons</taxon>
        <taxon>Gunneridae</taxon>
        <taxon>Pentapetalae</taxon>
        <taxon>rosids</taxon>
        <taxon>malvids</taxon>
        <taxon>Malvales</taxon>
        <taxon>Malvaceae</taxon>
        <taxon>Malvoideae</taxon>
        <taxon>Gossypium</taxon>
    </lineage>
</organism>
<proteinExistence type="predicted"/>
<protein>
    <submittedName>
        <fullName evidence="1">Uncharacterized protein</fullName>
    </submittedName>
</protein>
<name>A0ABR0QMG8_GOSAR</name>
<evidence type="ECO:0000313" key="2">
    <source>
        <dbReference type="Proteomes" id="UP001358586"/>
    </source>
</evidence>
<dbReference type="PANTHER" id="PTHR34676">
    <property type="entry name" value="DUF4219 DOMAIN-CONTAINING PROTEIN-RELATED"/>
    <property type="match status" value="1"/>
</dbReference>
<sequence>MKKIEGRFNSMHTLFCVPSLDEYSRVSSCSNAKEICNKPEVIHEGTSKVKKSKVRILTLNYETFKMKPEEDTKAMSDRFTIIINRLKSYGKTYSD</sequence>
<keyword evidence="2" id="KW-1185">Reference proteome</keyword>
<comment type="caution">
    <text evidence="1">The sequence shown here is derived from an EMBL/GenBank/DDBJ whole genome shotgun (WGS) entry which is preliminary data.</text>
</comment>
<accession>A0ABR0QMG8</accession>
<dbReference type="Proteomes" id="UP001358586">
    <property type="component" value="Chromosome 3"/>
</dbReference>
<dbReference type="PANTHER" id="PTHR34676:SF8">
    <property type="entry name" value="TRANSMEMBRANE PROTEIN"/>
    <property type="match status" value="1"/>
</dbReference>
<evidence type="ECO:0000313" key="1">
    <source>
        <dbReference type="EMBL" id="KAK5840231.1"/>
    </source>
</evidence>
<dbReference type="Pfam" id="PF14223">
    <property type="entry name" value="Retrotran_gag_2"/>
    <property type="match status" value="1"/>
</dbReference>
<reference evidence="1 2" key="1">
    <citation type="submission" date="2023-03" db="EMBL/GenBank/DDBJ databases">
        <title>WGS of Gossypium arboreum.</title>
        <authorList>
            <person name="Yu D."/>
        </authorList>
    </citation>
    <scope>NUCLEOTIDE SEQUENCE [LARGE SCALE GENOMIC DNA]</scope>
    <source>
        <tissue evidence="1">Leaf</tissue>
    </source>
</reference>